<feature type="binding site" evidence="8">
    <location>
        <position position="227"/>
    </location>
    <ligand>
        <name>Zn(2+)</name>
        <dbReference type="ChEBI" id="CHEBI:29105"/>
        <label>1</label>
    </ligand>
</feature>
<evidence type="ECO:0000256" key="4">
    <source>
        <dbReference type="ARBA" id="ARBA00022723"/>
    </source>
</evidence>
<dbReference type="InterPro" id="IPR023367">
    <property type="entry name" value="Peptidase_M42_dom2"/>
</dbReference>
<feature type="active site" description="Proton acceptor" evidence="7">
    <location>
        <position position="204"/>
    </location>
</feature>
<accession>A0A562JGV1</accession>
<dbReference type="Gene3D" id="3.40.630.10">
    <property type="entry name" value="Zn peptidases"/>
    <property type="match status" value="1"/>
</dbReference>
<keyword evidence="10" id="KW-1185">Reference proteome</keyword>
<gene>
    <name evidence="9" type="ORF">LY60_00707</name>
</gene>
<feature type="binding site" evidence="8">
    <location>
        <position position="172"/>
    </location>
    <ligand>
        <name>Zn(2+)</name>
        <dbReference type="ChEBI" id="CHEBI:29105"/>
        <label>2</label>
    </ligand>
</feature>
<dbReference type="RefSeq" id="WP_145080035.1">
    <property type="nucleotide sequence ID" value="NZ_DAMBUX010000001.1"/>
</dbReference>
<evidence type="ECO:0000256" key="2">
    <source>
        <dbReference type="ARBA" id="ARBA00022438"/>
    </source>
</evidence>
<evidence type="ECO:0000313" key="10">
    <source>
        <dbReference type="Proteomes" id="UP000315343"/>
    </source>
</evidence>
<reference evidence="9 10" key="1">
    <citation type="submission" date="2019-07" db="EMBL/GenBank/DDBJ databases">
        <title>Genomic Encyclopedia of Type Strains, Phase I: the one thousand microbial genomes (KMG-I) project.</title>
        <authorList>
            <person name="Kyrpides N."/>
        </authorList>
    </citation>
    <scope>NUCLEOTIDE SEQUENCE [LARGE SCALE GENOMIC DNA]</scope>
    <source>
        <strain evidence="9 10">DSM 13558</strain>
    </source>
</reference>
<proteinExistence type="inferred from homology"/>
<dbReference type="SUPFAM" id="SSF53187">
    <property type="entry name" value="Zn-dependent exopeptidases"/>
    <property type="match status" value="1"/>
</dbReference>
<keyword evidence="5" id="KW-0378">Hydrolase</keyword>
<evidence type="ECO:0000256" key="8">
    <source>
        <dbReference type="PIRSR" id="PIRSR001123-2"/>
    </source>
</evidence>
<evidence type="ECO:0000256" key="3">
    <source>
        <dbReference type="ARBA" id="ARBA00022670"/>
    </source>
</evidence>
<dbReference type="SUPFAM" id="SSF101821">
    <property type="entry name" value="Aminopeptidase/glucanase lid domain"/>
    <property type="match status" value="1"/>
</dbReference>
<dbReference type="PIRSF" id="PIRSF001123">
    <property type="entry name" value="PepA_GA"/>
    <property type="match status" value="1"/>
</dbReference>
<evidence type="ECO:0000256" key="5">
    <source>
        <dbReference type="ARBA" id="ARBA00022801"/>
    </source>
</evidence>
<organism evidence="9 10">
    <name type="scientific">Sedimentibacter saalensis</name>
    <dbReference type="NCBI Taxonomy" id="130788"/>
    <lineage>
        <taxon>Bacteria</taxon>
        <taxon>Bacillati</taxon>
        <taxon>Bacillota</taxon>
        <taxon>Tissierellia</taxon>
        <taxon>Sedimentibacter</taxon>
    </lineage>
</organism>
<feature type="binding site" evidence="8">
    <location>
        <position position="62"/>
    </location>
    <ligand>
        <name>Zn(2+)</name>
        <dbReference type="ChEBI" id="CHEBI:29105"/>
        <label>1</label>
    </ligand>
</feature>
<dbReference type="OrthoDB" id="9772053at2"/>
<feature type="binding site" evidence="8">
    <location>
        <position position="310"/>
    </location>
    <ligand>
        <name>Zn(2+)</name>
        <dbReference type="ChEBI" id="CHEBI:29105"/>
        <label>2</label>
    </ligand>
</feature>
<dbReference type="InterPro" id="IPR008007">
    <property type="entry name" value="Peptidase_M42"/>
</dbReference>
<comment type="similarity">
    <text evidence="1 6">Belongs to the peptidase M42 family.</text>
</comment>
<dbReference type="GO" id="GO:0004177">
    <property type="term" value="F:aminopeptidase activity"/>
    <property type="evidence" value="ECO:0007669"/>
    <property type="project" value="UniProtKB-UniRule"/>
</dbReference>
<dbReference type="EMBL" id="VLKH01000002">
    <property type="protein sequence ID" value="TWH82409.1"/>
    <property type="molecule type" value="Genomic_DNA"/>
</dbReference>
<feature type="binding site" evidence="8">
    <location>
        <position position="205"/>
    </location>
    <ligand>
        <name>Zn(2+)</name>
        <dbReference type="ChEBI" id="CHEBI:29105"/>
        <label>2</label>
    </ligand>
</feature>
<dbReference type="InterPro" id="IPR051464">
    <property type="entry name" value="Peptidase_M42_aminopept"/>
</dbReference>
<feature type="binding site" evidence="8">
    <location>
        <position position="172"/>
    </location>
    <ligand>
        <name>Zn(2+)</name>
        <dbReference type="ChEBI" id="CHEBI:29105"/>
        <label>1</label>
    </ligand>
</feature>
<comment type="cofactor">
    <cofactor evidence="8">
        <name>a divalent metal cation</name>
        <dbReference type="ChEBI" id="CHEBI:60240"/>
    </cofactor>
    <text evidence="8">Binds 2 divalent metal cations per subunit.</text>
</comment>
<keyword evidence="4 8" id="KW-0479">Metal-binding</keyword>
<dbReference type="PANTHER" id="PTHR32481">
    <property type="entry name" value="AMINOPEPTIDASE"/>
    <property type="match status" value="1"/>
</dbReference>
<evidence type="ECO:0000256" key="7">
    <source>
        <dbReference type="PIRSR" id="PIRSR001123-1"/>
    </source>
</evidence>
<dbReference type="GO" id="GO:0046872">
    <property type="term" value="F:metal ion binding"/>
    <property type="evidence" value="ECO:0007669"/>
    <property type="project" value="UniProtKB-UniRule"/>
</dbReference>
<evidence type="ECO:0000256" key="1">
    <source>
        <dbReference type="ARBA" id="ARBA00006272"/>
    </source>
</evidence>
<dbReference type="Pfam" id="PF05343">
    <property type="entry name" value="Peptidase_M42"/>
    <property type="match status" value="1"/>
</dbReference>
<evidence type="ECO:0000313" key="9">
    <source>
        <dbReference type="EMBL" id="TWH82409.1"/>
    </source>
</evidence>
<dbReference type="AlphaFoldDB" id="A0A562JGV1"/>
<keyword evidence="2" id="KW-0031">Aminopeptidase</keyword>
<keyword evidence="3" id="KW-0645">Protease</keyword>
<dbReference type="GO" id="GO:0006508">
    <property type="term" value="P:proteolysis"/>
    <property type="evidence" value="ECO:0007669"/>
    <property type="project" value="UniProtKB-KW"/>
</dbReference>
<name>A0A562JGV1_9FIRM</name>
<evidence type="ECO:0000256" key="6">
    <source>
        <dbReference type="PIRNR" id="PIRNR001123"/>
    </source>
</evidence>
<comment type="caution">
    <text evidence="9">The sequence shown here is derived from an EMBL/GenBank/DDBJ whole genome shotgun (WGS) entry which is preliminary data.</text>
</comment>
<dbReference type="Proteomes" id="UP000315343">
    <property type="component" value="Unassembled WGS sequence"/>
</dbReference>
<dbReference type="Gene3D" id="2.40.30.40">
    <property type="entry name" value="Peptidase M42, domain 2"/>
    <property type="match status" value="1"/>
</dbReference>
<sequence length="346" mass="38197">MIKEFLFDVCSNQIVSGFEHSNGSILKKYFESYTDSLERDKLGSYIFKSEGTNGKKIMLAAHIDEIGLMVTKILDGGFLSFTSVGGINPASLVAQEVIVYGKENVFGVIGIKPPHVTTEDERNKPLKLKDLYIDTGYTKEKLEKMVRVGDVATIKRKPLQLQGTVVSAKAFDDRACVAVMLETAKELKKLSHKSSIYYAATAQEETGYRGSTTASYKVNPDIGIILDVGFGMAPDMPSETAHLGKGPVVAYGGRLNHKLTKKFVEVCKLYNFPMQYEAIPSRTGTDTEALQVNREGIPCILLSIPLRYMHTSVETIDIADVENAGRAIARFINELDNSDLEEILCF</sequence>
<dbReference type="PANTHER" id="PTHR32481:SF0">
    <property type="entry name" value="AMINOPEPTIDASE YPDE-RELATED"/>
    <property type="match status" value="1"/>
</dbReference>
<protein>
    <submittedName>
        <fullName evidence="9">Endoglucanase</fullName>
    </submittedName>
</protein>